<dbReference type="NCBIfam" id="TIGR00251">
    <property type="entry name" value="DUF167 family protein"/>
    <property type="match status" value="1"/>
</dbReference>
<dbReference type="Pfam" id="PF02594">
    <property type="entry name" value="DUF167"/>
    <property type="match status" value="1"/>
</dbReference>
<dbReference type="EMBL" id="MFLY01000016">
    <property type="protein sequence ID" value="OGG73036.1"/>
    <property type="molecule type" value="Genomic_DNA"/>
</dbReference>
<dbReference type="SUPFAM" id="SSF69786">
    <property type="entry name" value="YggU-like"/>
    <property type="match status" value="1"/>
</dbReference>
<accession>A0A1F6EHB5</accession>
<reference evidence="2 3" key="1">
    <citation type="journal article" date="2016" name="Nat. Commun.">
        <title>Thousands of microbial genomes shed light on interconnected biogeochemical processes in an aquifer system.</title>
        <authorList>
            <person name="Anantharaman K."/>
            <person name="Brown C.T."/>
            <person name="Hug L.A."/>
            <person name="Sharon I."/>
            <person name="Castelle C.J."/>
            <person name="Probst A.J."/>
            <person name="Thomas B.C."/>
            <person name="Singh A."/>
            <person name="Wilkins M.J."/>
            <person name="Karaoz U."/>
            <person name="Brodie E.L."/>
            <person name="Williams K.H."/>
            <person name="Hubbard S.S."/>
            <person name="Banfield J.F."/>
        </authorList>
    </citation>
    <scope>NUCLEOTIDE SEQUENCE [LARGE SCALE GENOMIC DNA]</scope>
</reference>
<evidence type="ECO:0000313" key="3">
    <source>
        <dbReference type="Proteomes" id="UP000177306"/>
    </source>
</evidence>
<dbReference type="InterPro" id="IPR003746">
    <property type="entry name" value="DUF167"/>
</dbReference>
<name>A0A1F6EHB5_9BACT</name>
<comment type="caution">
    <text evidence="2">The sequence shown here is derived from an EMBL/GenBank/DDBJ whole genome shotgun (WGS) entry which is preliminary data.</text>
</comment>
<gene>
    <name evidence="2" type="ORF">A3A38_01020</name>
</gene>
<dbReference type="SMART" id="SM01152">
    <property type="entry name" value="DUF167"/>
    <property type="match status" value="1"/>
</dbReference>
<dbReference type="InterPro" id="IPR036591">
    <property type="entry name" value="YggU-like_sf"/>
</dbReference>
<organism evidence="2 3">
    <name type="scientific">Candidatus Kaiserbacteria bacterium RIFCSPLOWO2_01_FULL_53_17</name>
    <dbReference type="NCBI Taxonomy" id="1798511"/>
    <lineage>
        <taxon>Bacteria</taxon>
        <taxon>Candidatus Kaiseribacteriota</taxon>
    </lineage>
</organism>
<dbReference type="AlphaFoldDB" id="A0A1F6EHB5"/>
<comment type="similarity">
    <text evidence="1">Belongs to the UPF0235 family.</text>
</comment>
<protein>
    <submittedName>
        <fullName evidence="2">Uncharacterized protein</fullName>
    </submittedName>
</protein>
<dbReference type="Gene3D" id="3.30.1200.10">
    <property type="entry name" value="YggU-like"/>
    <property type="match status" value="1"/>
</dbReference>
<proteinExistence type="inferred from homology"/>
<evidence type="ECO:0000313" key="2">
    <source>
        <dbReference type="EMBL" id="OGG73036.1"/>
    </source>
</evidence>
<sequence>MKVKVRVTPGARRERFEKRAENEFSAAVKEKAARNEANLRVQRLIAQHFNVPMTSVRFLTGARGRSKLFEIIR</sequence>
<dbReference type="Proteomes" id="UP000177306">
    <property type="component" value="Unassembled WGS sequence"/>
</dbReference>
<evidence type="ECO:0000256" key="1">
    <source>
        <dbReference type="ARBA" id="ARBA00010364"/>
    </source>
</evidence>